<dbReference type="RefSeq" id="WP_006442183.1">
    <property type="nucleotide sequence ID" value="NZ_CP036524.1"/>
</dbReference>
<reference evidence="2" key="2">
    <citation type="submission" date="2013-06" db="EMBL/GenBank/DDBJ databases">
        <title>Draft genome sequence of Clostridium hylemonae (DSM 15053).</title>
        <authorList>
            <person name="Sudarsanam P."/>
            <person name="Ley R."/>
            <person name="Guruge J."/>
            <person name="Turnbaugh P.J."/>
            <person name="Mahowald M."/>
            <person name="Liep D."/>
            <person name="Gordon J."/>
        </authorList>
    </citation>
    <scope>NUCLEOTIDE SEQUENCE</scope>
    <source>
        <strain evidence="2">DSM 15053</strain>
    </source>
</reference>
<evidence type="ECO:0000256" key="1">
    <source>
        <dbReference type="SAM" id="Phobius"/>
    </source>
</evidence>
<dbReference type="EMBL" id="ABYI02000018">
    <property type="protein sequence ID" value="EEG74890.1"/>
    <property type="molecule type" value="Genomic_DNA"/>
</dbReference>
<feature type="transmembrane region" description="Helical" evidence="1">
    <location>
        <begin position="109"/>
        <end position="131"/>
    </location>
</feature>
<gene>
    <name evidence="2" type="ORF">CLOHYLEM_04851</name>
</gene>
<feature type="transmembrane region" description="Helical" evidence="1">
    <location>
        <begin position="70"/>
        <end position="89"/>
    </location>
</feature>
<evidence type="ECO:0000313" key="2">
    <source>
        <dbReference type="EMBL" id="EEG74890.1"/>
    </source>
</evidence>
<reference evidence="2" key="1">
    <citation type="submission" date="2009-02" db="EMBL/GenBank/DDBJ databases">
        <authorList>
            <person name="Fulton L."/>
            <person name="Clifton S."/>
            <person name="Fulton B."/>
            <person name="Xu J."/>
            <person name="Minx P."/>
            <person name="Pepin K.H."/>
            <person name="Johnson M."/>
            <person name="Bhonagiri V."/>
            <person name="Nash W.E."/>
            <person name="Mardis E.R."/>
            <person name="Wilson R.K."/>
        </authorList>
    </citation>
    <scope>NUCLEOTIDE SEQUENCE [LARGE SCALE GENOMIC DNA]</scope>
    <source>
        <strain evidence="2">DSM 15053</strain>
    </source>
</reference>
<dbReference type="AlphaFoldDB" id="C0BYG2"/>
<dbReference type="STRING" id="553973.CLOHYLEM_04851"/>
<feature type="transmembrane region" description="Helical" evidence="1">
    <location>
        <begin position="37"/>
        <end position="58"/>
    </location>
</feature>
<accession>C0BYG2</accession>
<dbReference type="Proteomes" id="UP000004893">
    <property type="component" value="Unassembled WGS sequence"/>
</dbReference>
<keyword evidence="3" id="KW-1185">Reference proteome</keyword>
<feature type="transmembrane region" description="Helical" evidence="1">
    <location>
        <begin position="7"/>
        <end position="25"/>
    </location>
</feature>
<dbReference type="eggNOG" id="ENOG5032RUD">
    <property type="taxonomic scope" value="Bacteria"/>
</dbReference>
<dbReference type="HOGENOM" id="CLU_124870_0_0_9"/>
<sequence length="142" mass="15761">MKKLWRISFIYFLAGIACGVFYREYTKYMAFSGRTALSFTHVHLIVLGTLLFLILMLFCKDSALADSRKFKLFLISYNIGLPLMAVMLFVRGITQVRGLPLSRGADAAISGIAGISHIVMTAALIVLMLAIKNCFADAEQKD</sequence>
<evidence type="ECO:0000313" key="3">
    <source>
        <dbReference type="Proteomes" id="UP000004893"/>
    </source>
</evidence>
<dbReference type="PROSITE" id="PS51257">
    <property type="entry name" value="PROKAR_LIPOPROTEIN"/>
    <property type="match status" value="1"/>
</dbReference>
<keyword evidence="1" id="KW-0812">Transmembrane</keyword>
<dbReference type="Pfam" id="PF11070">
    <property type="entry name" value="DUF2871"/>
    <property type="match status" value="1"/>
</dbReference>
<dbReference type="OrthoDB" id="1644899at2"/>
<keyword evidence="1" id="KW-0472">Membrane</keyword>
<protein>
    <recommendedName>
        <fullName evidence="4">DUF2871 domain-containing protein</fullName>
    </recommendedName>
</protein>
<evidence type="ECO:0008006" key="4">
    <source>
        <dbReference type="Google" id="ProtNLM"/>
    </source>
</evidence>
<organism evidence="2 3">
    <name type="scientific">[Clostridium] hylemonae DSM 15053</name>
    <dbReference type="NCBI Taxonomy" id="553973"/>
    <lineage>
        <taxon>Bacteria</taxon>
        <taxon>Bacillati</taxon>
        <taxon>Bacillota</taxon>
        <taxon>Clostridia</taxon>
        <taxon>Lachnospirales</taxon>
        <taxon>Lachnospiraceae</taxon>
    </lineage>
</organism>
<keyword evidence="1" id="KW-1133">Transmembrane helix</keyword>
<comment type="caution">
    <text evidence="2">The sequence shown here is derived from an EMBL/GenBank/DDBJ whole genome shotgun (WGS) entry which is preliminary data.</text>
</comment>
<dbReference type="InterPro" id="IPR021299">
    <property type="entry name" value="DUF2871"/>
</dbReference>
<name>C0BYG2_9FIRM</name>
<proteinExistence type="predicted"/>